<proteinExistence type="inferred from homology"/>
<protein>
    <submittedName>
        <fullName evidence="12">Related to PDSTE3.3 mating-type pheromone receptor-Pleurotus djamor</fullName>
    </submittedName>
</protein>
<evidence type="ECO:0000256" key="11">
    <source>
        <dbReference type="SAM" id="Phobius"/>
    </source>
</evidence>
<name>G4TWA7_SERID</name>
<evidence type="ECO:0000256" key="8">
    <source>
        <dbReference type="ARBA" id="ARBA00023170"/>
    </source>
</evidence>
<evidence type="ECO:0000256" key="3">
    <source>
        <dbReference type="ARBA" id="ARBA00022507"/>
    </source>
</evidence>
<keyword evidence="5 11" id="KW-1133">Transmembrane helix</keyword>
<dbReference type="InParanoid" id="G4TWA7"/>
<dbReference type="InterPro" id="IPR001499">
    <property type="entry name" value="GPCR_STE3"/>
</dbReference>
<feature type="transmembrane region" description="Helical" evidence="11">
    <location>
        <begin position="73"/>
        <end position="93"/>
    </location>
</feature>
<evidence type="ECO:0000313" key="12">
    <source>
        <dbReference type="EMBL" id="CCA75600.1"/>
    </source>
</evidence>
<evidence type="ECO:0000256" key="6">
    <source>
        <dbReference type="ARBA" id="ARBA00023040"/>
    </source>
</evidence>
<feature type="compositionally biased region" description="Low complexity" evidence="10">
    <location>
        <begin position="383"/>
        <end position="392"/>
    </location>
</feature>
<gene>
    <name evidence="12" type="ORF">PIIN_09590</name>
</gene>
<keyword evidence="8 12" id="KW-0675">Receptor</keyword>
<dbReference type="Proteomes" id="UP000007148">
    <property type="component" value="Unassembled WGS sequence"/>
</dbReference>
<evidence type="ECO:0000256" key="2">
    <source>
        <dbReference type="ARBA" id="ARBA00011085"/>
    </source>
</evidence>
<keyword evidence="9" id="KW-0807">Transducer</keyword>
<feature type="transmembrane region" description="Helical" evidence="11">
    <location>
        <begin position="12"/>
        <end position="31"/>
    </location>
</feature>
<organism evidence="12 13">
    <name type="scientific">Serendipita indica (strain DSM 11827)</name>
    <name type="common">Root endophyte fungus</name>
    <name type="synonym">Piriformospora indica</name>
    <dbReference type="NCBI Taxonomy" id="1109443"/>
    <lineage>
        <taxon>Eukaryota</taxon>
        <taxon>Fungi</taxon>
        <taxon>Dikarya</taxon>
        <taxon>Basidiomycota</taxon>
        <taxon>Agaricomycotina</taxon>
        <taxon>Agaricomycetes</taxon>
        <taxon>Sebacinales</taxon>
        <taxon>Serendipitaceae</taxon>
        <taxon>Serendipita</taxon>
    </lineage>
</organism>
<comment type="subcellular location">
    <subcellularLocation>
        <location evidence="1">Membrane</location>
        <topology evidence="1">Multi-pass membrane protein</topology>
    </subcellularLocation>
</comment>
<evidence type="ECO:0000256" key="1">
    <source>
        <dbReference type="ARBA" id="ARBA00004141"/>
    </source>
</evidence>
<dbReference type="PANTHER" id="PTHR28097:SF1">
    <property type="entry name" value="PHEROMONE A FACTOR RECEPTOR"/>
    <property type="match status" value="1"/>
</dbReference>
<feature type="transmembrane region" description="Helical" evidence="11">
    <location>
        <begin position="212"/>
        <end position="232"/>
    </location>
</feature>
<keyword evidence="3" id="KW-0589">Pheromone response</keyword>
<evidence type="ECO:0000256" key="4">
    <source>
        <dbReference type="ARBA" id="ARBA00022692"/>
    </source>
</evidence>
<dbReference type="eggNOG" id="ENOG502S44N">
    <property type="taxonomic scope" value="Eukaryota"/>
</dbReference>
<dbReference type="STRING" id="1109443.G4TWA7"/>
<keyword evidence="7 11" id="KW-0472">Membrane</keyword>
<evidence type="ECO:0000256" key="10">
    <source>
        <dbReference type="SAM" id="MobiDB-lite"/>
    </source>
</evidence>
<evidence type="ECO:0000256" key="9">
    <source>
        <dbReference type="ARBA" id="ARBA00023224"/>
    </source>
</evidence>
<keyword evidence="4 11" id="KW-0812">Transmembrane</keyword>
<feature type="transmembrane region" description="Helical" evidence="11">
    <location>
        <begin position="38"/>
        <end position="58"/>
    </location>
</feature>
<dbReference type="OrthoDB" id="2874149at2759"/>
<dbReference type="GO" id="GO:0000750">
    <property type="term" value="P:pheromone-dependent signal transduction involved in conjugation with cellular fusion"/>
    <property type="evidence" value="ECO:0007669"/>
    <property type="project" value="TreeGrafter"/>
</dbReference>
<dbReference type="HOGENOM" id="CLU_027592_0_2_1"/>
<feature type="region of interest" description="Disordered" evidence="10">
    <location>
        <begin position="421"/>
        <end position="475"/>
    </location>
</feature>
<dbReference type="Pfam" id="PF02076">
    <property type="entry name" value="STE3"/>
    <property type="match status" value="1"/>
</dbReference>
<dbReference type="PRINTS" id="PR00899">
    <property type="entry name" value="GPCRSTE3"/>
</dbReference>
<dbReference type="CDD" id="cd14966">
    <property type="entry name" value="7tmD_STE3"/>
    <property type="match status" value="1"/>
</dbReference>
<dbReference type="AlphaFoldDB" id="G4TWA7"/>
<feature type="region of interest" description="Disordered" evidence="10">
    <location>
        <begin position="381"/>
        <end position="404"/>
    </location>
</feature>
<evidence type="ECO:0000256" key="7">
    <source>
        <dbReference type="ARBA" id="ARBA00023136"/>
    </source>
</evidence>
<dbReference type="GO" id="GO:0005886">
    <property type="term" value="C:plasma membrane"/>
    <property type="evidence" value="ECO:0007669"/>
    <property type="project" value="TreeGrafter"/>
</dbReference>
<evidence type="ECO:0000313" key="13">
    <source>
        <dbReference type="Proteomes" id="UP000007148"/>
    </source>
</evidence>
<comment type="similarity">
    <text evidence="2">Belongs to the G-protein coupled receptor 4 family.</text>
</comment>
<reference evidence="12 13" key="1">
    <citation type="journal article" date="2011" name="PLoS Pathog.">
        <title>Endophytic Life Strategies Decoded by Genome and Transcriptome Analyses of the Mutualistic Root Symbiont Piriformospora indica.</title>
        <authorList>
            <person name="Zuccaro A."/>
            <person name="Lahrmann U."/>
            <person name="Guldener U."/>
            <person name="Langen G."/>
            <person name="Pfiffi S."/>
            <person name="Biedenkopf D."/>
            <person name="Wong P."/>
            <person name="Samans B."/>
            <person name="Grimm C."/>
            <person name="Basiewicz M."/>
            <person name="Murat C."/>
            <person name="Martin F."/>
            <person name="Kogel K.H."/>
        </authorList>
    </citation>
    <scope>NUCLEOTIDE SEQUENCE [LARGE SCALE GENOMIC DNA]</scope>
    <source>
        <strain evidence="12 13">DSM 11827</strain>
    </source>
</reference>
<dbReference type="PANTHER" id="PTHR28097">
    <property type="entry name" value="PHEROMONE A FACTOR RECEPTOR"/>
    <property type="match status" value="1"/>
</dbReference>
<sequence>MAAGISSFFPTLPILFVLAMFVLLLPVPGFYRNRNMSVLFYVGWLYVGNGIYFLNMILWRRNIVNWAPVYCDIATFFITMLPMGISCSLLCINKLVWNISKSSTLSVRSTSQRNVIDTVVCLGIPLIYGLFHIFVQAHRFTIIEDVGCVPSTDRALPSLLVYYLPPSVICCCITSIYCIASISNLFNNRYKTNSFLPTNVVSALTLNRFIRLTALCATSFLFCGTFLLSILVKNIQIGFSSFATWSERTFDFSTIDTIRAQELDALKHRRTLVLLQLLPIPVLSVHFFLFFGFGKEAVKHYQSSFNLVRFLLKRIFSSSIIHWLFHRRKCGGQEEDFDRVTRRSIIPGFRIVSIPPPPAVAQVDTTKGRALRNVDTVLVGIERTSPPASRPHTPSPSPRPSMREVGRGSYILVGRASPFLTGTPPLSPLPSRSSTPSPSERKIRDGFLQPPTAHLHSRRTCLQPPISPSRRTSIQSAISPISPVSNTARSPDTARITPPVTLSISI</sequence>
<feature type="transmembrane region" description="Helical" evidence="11">
    <location>
        <begin position="114"/>
        <end position="135"/>
    </location>
</feature>
<dbReference type="OMA" id="VICCCIT"/>
<feature type="transmembrane region" description="Helical" evidence="11">
    <location>
        <begin position="273"/>
        <end position="294"/>
    </location>
</feature>
<evidence type="ECO:0000256" key="5">
    <source>
        <dbReference type="ARBA" id="ARBA00022989"/>
    </source>
</evidence>
<feature type="compositionally biased region" description="Low complexity" evidence="10">
    <location>
        <begin position="421"/>
        <end position="438"/>
    </location>
</feature>
<keyword evidence="6" id="KW-0297">G-protein coupled receptor</keyword>
<comment type="caution">
    <text evidence="12">The sequence shown here is derived from an EMBL/GenBank/DDBJ whole genome shotgun (WGS) entry which is preliminary data.</text>
</comment>
<accession>G4TWA7</accession>
<feature type="transmembrane region" description="Helical" evidence="11">
    <location>
        <begin position="160"/>
        <end position="186"/>
    </location>
</feature>
<dbReference type="GO" id="GO:0004932">
    <property type="term" value="F:mating-type factor pheromone receptor activity"/>
    <property type="evidence" value="ECO:0007669"/>
    <property type="project" value="InterPro"/>
</dbReference>
<dbReference type="EMBL" id="CAFZ01000479">
    <property type="protein sequence ID" value="CCA75600.1"/>
    <property type="molecule type" value="Genomic_DNA"/>
</dbReference>
<keyword evidence="13" id="KW-1185">Reference proteome</keyword>